<evidence type="ECO:0000256" key="3">
    <source>
        <dbReference type="ARBA" id="ARBA00022801"/>
    </source>
</evidence>
<keyword evidence="1 5" id="KW-0963">Cytoplasm</keyword>
<gene>
    <name evidence="5 9" type="primary">xseA</name>
    <name evidence="9" type="ORF">LKD32_01325</name>
</gene>
<keyword evidence="2 5" id="KW-0540">Nuclease</keyword>
<organism evidence="9 10">
    <name type="scientific">Brotaphodocola catenula</name>
    <dbReference type="NCBI Taxonomy" id="2885361"/>
    <lineage>
        <taxon>Bacteria</taxon>
        <taxon>Bacillati</taxon>
        <taxon>Bacillota</taxon>
        <taxon>Clostridia</taxon>
        <taxon>Lachnospirales</taxon>
        <taxon>Lachnospiraceae</taxon>
        <taxon>Brotaphodocola</taxon>
    </lineage>
</organism>
<dbReference type="EC" id="3.1.11.6" evidence="5"/>
<dbReference type="RefSeq" id="WP_308450375.1">
    <property type="nucleotide sequence ID" value="NZ_JAJEPU010000002.1"/>
</dbReference>
<dbReference type="PANTHER" id="PTHR30008:SF0">
    <property type="entry name" value="EXODEOXYRIBONUCLEASE 7 LARGE SUBUNIT"/>
    <property type="match status" value="1"/>
</dbReference>
<dbReference type="PANTHER" id="PTHR30008">
    <property type="entry name" value="EXODEOXYRIBONUCLEASE 7 LARGE SUBUNIT"/>
    <property type="match status" value="1"/>
</dbReference>
<evidence type="ECO:0000313" key="10">
    <source>
        <dbReference type="Proteomes" id="UP001198962"/>
    </source>
</evidence>
<feature type="domain" description="OB-fold nucleic acid binding" evidence="8">
    <location>
        <begin position="5"/>
        <end position="100"/>
    </location>
</feature>
<sequence length="408" mass="45881">MASVYSVAQVNSYIKNMFAQDFVMNRISVRGEISNCKYHPSGHIYFTMKDESGTLKAVMFAGQRRGLSFRLEEGQSVVVTGVVDVYERDGTYQLYAKKIELDGRGDLYERFCRLREELEEMGMFAEEYKRPIPRYAQKIGIVTASTGAAIRDIMNITARRNPFVQLILYPALVQGDGAVASICAGIRTLDEMRLDVLIVGRGGGSIEDLWAFNEEEVARAIFECQTPVISAVGHETDVTIADFVADLRAPTPSAAAELAVFDWNRFVSDCQTYEKSLVRAMSQRIQYRRNYLSWCQTRLLVQDPHFKLSEKRRNLADMEGKLNTAMEKRLTEAKHHLALASGRLQGLSPLEKISKGFGFLTNQNEHRIESVSDVKVGDPITIRILDGRVKAVVTEISEAADVNDVREI</sequence>
<proteinExistence type="inferred from homology"/>
<dbReference type="GO" id="GO:0005737">
    <property type="term" value="C:cytoplasm"/>
    <property type="evidence" value="ECO:0007669"/>
    <property type="project" value="UniProtKB-SubCell"/>
</dbReference>
<dbReference type="EMBL" id="JAJEPU010000002">
    <property type="protein sequence ID" value="MCC2163534.1"/>
    <property type="molecule type" value="Genomic_DNA"/>
</dbReference>
<keyword evidence="4 5" id="KW-0269">Exonuclease</keyword>
<dbReference type="GO" id="GO:0008855">
    <property type="term" value="F:exodeoxyribonuclease VII activity"/>
    <property type="evidence" value="ECO:0007669"/>
    <property type="project" value="UniProtKB-UniRule"/>
</dbReference>
<dbReference type="HAMAP" id="MF_00378">
    <property type="entry name" value="Exonuc_7_L"/>
    <property type="match status" value="1"/>
</dbReference>
<keyword evidence="10" id="KW-1185">Reference proteome</keyword>
<evidence type="ECO:0000256" key="6">
    <source>
        <dbReference type="RuleBase" id="RU004355"/>
    </source>
</evidence>
<dbReference type="GO" id="GO:0009318">
    <property type="term" value="C:exodeoxyribonuclease VII complex"/>
    <property type="evidence" value="ECO:0007669"/>
    <property type="project" value="UniProtKB-UniRule"/>
</dbReference>
<dbReference type="InterPro" id="IPR003753">
    <property type="entry name" value="Exonuc_VII_L"/>
</dbReference>
<feature type="domain" description="Exonuclease VII large subunit C-terminal" evidence="7">
    <location>
        <begin position="123"/>
        <end position="344"/>
    </location>
</feature>
<evidence type="ECO:0000256" key="5">
    <source>
        <dbReference type="HAMAP-Rule" id="MF_00378"/>
    </source>
</evidence>
<protein>
    <recommendedName>
        <fullName evidence="5">Exodeoxyribonuclease 7 large subunit</fullName>
        <ecNumber evidence="5">3.1.11.6</ecNumber>
    </recommendedName>
    <alternativeName>
        <fullName evidence="5">Exodeoxyribonuclease VII large subunit</fullName>
        <shortName evidence="5">Exonuclease VII large subunit</shortName>
    </alternativeName>
</protein>
<evidence type="ECO:0000256" key="2">
    <source>
        <dbReference type="ARBA" id="ARBA00022722"/>
    </source>
</evidence>
<evidence type="ECO:0000259" key="7">
    <source>
        <dbReference type="Pfam" id="PF02601"/>
    </source>
</evidence>
<dbReference type="Pfam" id="PF02601">
    <property type="entry name" value="Exonuc_VII_L"/>
    <property type="match status" value="1"/>
</dbReference>
<comment type="subcellular location">
    <subcellularLocation>
        <location evidence="5 6">Cytoplasm</location>
    </subcellularLocation>
</comment>
<dbReference type="InterPro" id="IPR020579">
    <property type="entry name" value="Exonuc_VII_lsu_C"/>
</dbReference>
<evidence type="ECO:0000313" key="9">
    <source>
        <dbReference type="EMBL" id="MCC2163534.1"/>
    </source>
</evidence>
<accession>A0AAE3DIJ5</accession>
<dbReference type="AlphaFoldDB" id="A0AAE3DIJ5"/>
<dbReference type="GO" id="GO:0003676">
    <property type="term" value="F:nucleic acid binding"/>
    <property type="evidence" value="ECO:0007669"/>
    <property type="project" value="InterPro"/>
</dbReference>
<evidence type="ECO:0000256" key="1">
    <source>
        <dbReference type="ARBA" id="ARBA00022490"/>
    </source>
</evidence>
<evidence type="ECO:0000256" key="4">
    <source>
        <dbReference type="ARBA" id="ARBA00022839"/>
    </source>
</evidence>
<comment type="subunit">
    <text evidence="5">Heterooligomer composed of large and small subunits.</text>
</comment>
<dbReference type="InterPro" id="IPR025824">
    <property type="entry name" value="OB-fold_nuc-bd_dom"/>
</dbReference>
<dbReference type="GO" id="GO:0006308">
    <property type="term" value="P:DNA catabolic process"/>
    <property type="evidence" value="ECO:0007669"/>
    <property type="project" value="UniProtKB-UniRule"/>
</dbReference>
<dbReference type="Pfam" id="PF13742">
    <property type="entry name" value="tRNA_anti_2"/>
    <property type="match status" value="1"/>
</dbReference>
<comment type="catalytic activity">
    <reaction evidence="5 6">
        <text>Exonucleolytic cleavage in either 5'- to 3'- or 3'- to 5'-direction to yield nucleoside 5'-phosphates.</text>
        <dbReference type="EC" id="3.1.11.6"/>
    </reaction>
</comment>
<comment type="similarity">
    <text evidence="5 6">Belongs to the XseA family.</text>
</comment>
<evidence type="ECO:0000259" key="8">
    <source>
        <dbReference type="Pfam" id="PF13742"/>
    </source>
</evidence>
<reference evidence="9" key="1">
    <citation type="submission" date="2021-10" db="EMBL/GenBank/DDBJ databases">
        <title>Anaerobic single-cell dispensing facilitates the cultivation of human gut bacteria.</title>
        <authorList>
            <person name="Afrizal A."/>
        </authorList>
    </citation>
    <scope>NUCLEOTIDE SEQUENCE</scope>
    <source>
        <strain evidence="9">CLA-AA-H274</strain>
    </source>
</reference>
<dbReference type="Proteomes" id="UP001198962">
    <property type="component" value="Unassembled WGS sequence"/>
</dbReference>
<name>A0AAE3DIJ5_9FIRM</name>
<dbReference type="NCBIfam" id="TIGR00237">
    <property type="entry name" value="xseA"/>
    <property type="match status" value="1"/>
</dbReference>
<dbReference type="CDD" id="cd04489">
    <property type="entry name" value="ExoVII_LU_OBF"/>
    <property type="match status" value="1"/>
</dbReference>
<keyword evidence="3 5" id="KW-0378">Hydrolase</keyword>
<comment type="function">
    <text evidence="5">Bidirectionally degrades single-stranded DNA into large acid-insoluble oligonucleotides, which are then degraded further into small acid-soluble oligonucleotides.</text>
</comment>
<comment type="caution">
    <text evidence="9">The sequence shown here is derived from an EMBL/GenBank/DDBJ whole genome shotgun (WGS) entry which is preliminary data.</text>
</comment>